<sequence length="303" mass="32461">MFASAASALPPPSPAPAQPSPPPLATNTLIITNLSPAAFATADAQQTRAACEHFGELSQFVPLKAFGRALVVYKRTADAQKARRLMHETDVAGSRVRVYFGQHTDTSHLLDPSLGTHIDHLRVPALERNFLLSPPGSPPIDWVQIRESSPVSGGHSDVLRDALRELHDDDFCLDDGGGADSEEEDEGEDGWCNNGDEKNNSESSSSTPGRHVLVFSPPAGSHAARSKLGIADLPVIIVENTDLEHTQRREHDDGLGTAAAVSTAADTMAVPEIVMPEDEPQWPRRQTTPLPKTAMPPGLSSGW</sequence>
<feature type="compositionally biased region" description="Acidic residues" evidence="3">
    <location>
        <begin position="180"/>
        <end position="189"/>
    </location>
</feature>
<dbReference type="InterPro" id="IPR012677">
    <property type="entry name" value="Nucleotide-bd_a/b_plait_sf"/>
</dbReference>
<dbReference type="GO" id="GO:0008597">
    <property type="term" value="F:calcium-dependent protein serine/threonine phosphatase regulator activity"/>
    <property type="evidence" value="ECO:0007669"/>
    <property type="project" value="TreeGrafter"/>
</dbReference>
<reference evidence="5" key="1">
    <citation type="submission" date="2020-05" db="EMBL/GenBank/DDBJ databases">
        <title>Phylogenomic resolution of chytrid fungi.</title>
        <authorList>
            <person name="Stajich J.E."/>
            <person name="Amses K."/>
            <person name="Simmons R."/>
            <person name="Seto K."/>
            <person name="Myers J."/>
            <person name="Bonds A."/>
            <person name="Quandt C.A."/>
            <person name="Barry K."/>
            <person name="Liu P."/>
            <person name="Grigoriev I."/>
            <person name="Longcore J.E."/>
            <person name="James T.Y."/>
        </authorList>
    </citation>
    <scope>NUCLEOTIDE SEQUENCE</scope>
    <source>
        <strain evidence="5">JEL0379</strain>
    </source>
</reference>
<dbReference type="PANTHER" id="PTHR10300:SF14">
    <property type="entry name" value="PROTEIN SARAH"/>
    <property type="match status" value="1"/>
</dbReference>
<evidence type="ECO:0000256" key="3">
    <source>
        <dbReference type="SAM" id="MobiDB-lite"/>
    </source>
</evidence>
<accession>A0AAD5TG14</accession>
<protein>
    <recommendedName>
        <fullName evidence="4">RRM domain-containing protein</fullName>
    </recommendedName>
</protein>
<evidence type="ECO:0000256" key="2">
    <source>
        <dbReference type="PROSITE-ProRule" id="PRU00176"/>
    </source>
</evidence>
<organism evidence="5 6">
    <name type="scientific">Geranomyces variabilis</name>
    <dbReference type="NCBI Taxonomy" id="109894"/>
    <lineage>
        <taxon>Eukaryota</taxon>
        <taxon>Fungi</taxon>
        <taxon>Fungi incertae sedis</taxon>
        <taxon>Chytridiomycota</taxon>
        <taxon>Chytridiomycota incertae sedis</taxon>
        <taxon>Chytridiomycetes</taxon>
        <taxon>Spizellomycetales</taxon>
        <taxon>Powellomycetaceae</taxon>
        <taxon>Geranomyces</taxon>
    </lineage>
</organism>
<evidence type="ECO:0000259" key="4">
    <source>
        <dbReference type="PROSITE" id="PS50102"/>
    </source>
</evidence>
<evidence type="ECO:0000313" key="5">
    <source>
        <dbReference type="EMBL" id="KAJ3175532.1"/>
    </source>
</evidence>
<dbReference type="EMBL" id="JADGJQ010000051">
    <property type="protein sequence ID" value="KAJ3175532.1"/>
    <property type="molecule type" value="Genomic_DNA"/>
</dbReference>
<dbReference type="InterPro" id="IPR035979">
    <property type="entry name" value="RBD_domain_sf"/>
</dbReference>
<dbReference type="GO" id="GO:0005634">
    <property type="term" value="C:nucleus"/>
    <property type="evidence" value="ECO:0007669"/>
    <property type="project" value="TreeGrafter"/>
</dbReference>
<name>A0AAD5TG14_9FUNG</name>
<feature type="domain" description="RRM" evidence="4">
    <location>
        <begin position="27"/>
        <end position="103"/>
    </location>
</feature>
<dbReference type="InterPro" id="IPR000504">
    <property type="entry name" value="RRM_dom"/>
</dbReference>
<gene>
    <name evidence="5" type="ORF">HDU87_006195</name>
</gene>
<comment type="caution">
    <text evidence="5">The sequence shown here is derived from an EMBL/GenBank/DDBJ whole genome shotgun (WGS) entry which is preliminary data.</text>
</comment>
<dbReference type="GO" id="GO:0003723">
    <property type="term" value="F:RNA binding"/>
    <property type="evidence" value="ECO:0007669"/>
    <property type="project" value="UniProtKB-UniRule"/>
</dbReference>
<dbReference type="SUPFAM" id="SSF54928">
    <property type="entry name" value="RNA-binding domain, RBD"/>
    <property type="match status" value="1"/>
</dbReference>
<dbReference type="PANTHER" id="PTHR10300">
    <property type="entry name" value="CALCIPRESSIN"/>
    <property type="match status" value="1"/>
</dbReference>
<feature type="region of interest" description="Disordered" evidence="3">
    <location>
        <begin position="173"/>
        <end position="221"/>
    </location>
</feature>
<feature type="region of interest" description="Disordered" evidence="3">
    <location>
        <begin position="276"/>
        <end position="303"/>
    </location>
</feature>
<dbReference type="GO" id="GO:0005737">
    <property type="term" value="C:cytoplasm"/>
    <property type="evidence" value="ECO:0007669"/>
    <property type="project" value="TreeGrafter"/>
</dbReference>
<dbReference type="AlphaFoldDB" id="A0AAD5TG14"/>
<keyword evidence="6" id="KW-1185">Reference proteome</keyword>
<evidence type="ECO:0000256" key="1">
    <source>
        <dbReference type="ARBA" id="ARBA00008209"/>
    </source>
</evidence>
<dbReference type="InterPro" id="IPR006931">
    <property type="entry name" value="Calcipressin"/>
</dbReference>
<dbReference type="GO" id="GO:0019722">
    <property type="term" value="P:calcium-mediated signaling"/>
    <property type="evidence" value="ECO:0007669"/>
    <property type="project" value="InterPro"/>
</dbReference>
<dbReference type="Proteomes" id="UP001212152">
    <property type="component" value="Unassembled WGS sequence"/>
</dbReference>
<comment type="similarity">
    <text evidence="1">Belongs to the RCAN family.</text>
</comment>
<dbReference type="PROSITE" id="PS50102">
    <property type="entry name" value="RRM"/>
    <property type="match status" value="1"/>
</dbReference>
<dbReference type="CDD" id="cd12434">
    <property type="entry name" value="RRM_RCAN_like"/>
    <property type="match status" value="1"/>
</dbReference>
<proteinExistence type="inferred from homology"/>
<dbReference type="Gene3D" id="3.30.70.330">
    <property type="match status" value="1"/>
</dbReference>
<dbReference type="Pfam" id="PF04847">
    <property type="entry name" value="Calcipressin"/>
    <property type="match status" value="1"/>
</dbReference>
<feature type="compositionally biased region" description="Pro residues" evidence="3">
    <location>
        <begin position="9"/>
        <end position="24"/>
    </location>
</feature>
<keyword evidence="2" id="KW-0694">RNA-binding</keyword>
<feature type="region of interest" description="Disordered" evidence="3">
    <location>
        <begin position="1"/>
        <end position="25"/>
    </location>
</feature>
<evidence type="ECO:0000313" key="6">
    <source>
        <dbReference type="Proteomes" id="UP001212152"/>
    </source>
</evidence>